<feature type="domain" description="Major facilitator superfamily (MFS) profile" evidence="7">
    <location>
        <begin position="12"/>
        <end position="416"/>
    </location>
</feature>
<feature type="transmembrane region" description="Helical" evidence="6">
    <location>
        <begin position="12"/>
        <end position="37"/>
    </location>
</feature>
<dbReference type="InterPro" id="IPR020846">
    <property type="entry name" value="MFS_dom"/>
</dbReference>
<evidence type="ECO:0000256" key="4">
    <source>
        <dbReference type="ARBA" id="ARBA00022989"/>
    </source>
</evidence>
<dbReference type="OrthoDB" id="9786665at2"/>
<keyword evidence="3 6" id="KW-0812">Transmembrane</keyword>
<feature type="transmembrane region" description="Helical" evidence="6">
    <location>
        <begin position="144"/>
        <end position="162"/>
    </location>
</feature>
<evidence type="ECO:0000256" key="3">
    <source>
        <dbReference type="ARBA" id="ARBA00022692"/>
    </source>
</evidence>
<dbReference type="Pfam" id="PF07690">
    <property type="entry name" value="MFS_1"/>
    <property type="match status" value="1"/>
</dbReference>
<feature type="transmembrane region" description="Helical" evidence="6">
    <location>
        <begin position="174"/>
        <end position="195"/>
    </location>
</feature>
<dbReference type="PANTHER" id="PTHR43702">
    <property type="entry name" value="L-FUCOSE-PROTON SYMPORTER"/>
    <property type="match status" value="1"/>
</dbReference>
<evidence type="ECO:0000313" key="9">
    <source>
        <dbReference type="Proteomes" id="UP000294848"/>
    </source>
</evidence>
<proteinExistence type="predicted"/>
<organism evidence="8 9">
    <name type="scientific">Sunxiuqinia elliptica</name>
    <dbReference type="NCBI Taxonomy" id="655355"/>
    <lineage>
        <taxon>Bacteria</taxon>
        <taxon>Pseudomonadati</taxon>
        <taxon>Bacteroidota</taxon>
        <taxon>Bacteroidia</taxon>
        <taxon>Marinilabiliales</taxon>
        <taxon>Prolixibacteraceae</taxon>
        <taxon>Sunxiuqinia</taxon>
    </lineage>
</organism>
<keyword evidence="2" id="KW-1003">Cell membrane</keyword>
<sequence>MNNQTNSNYLIPLMFVGMLFLLLGFALGINGLLIPFLQKGLSLSNADSYLVLTATFSAFVVLGYPSGMLVKALGYKKGIIISFVVFAIGLYLFIPSAKYESLPLFLIASFVSGAANTLLQAAVNPYITILGPINSAAKRMSIMVISNRAGWAIAPIFLALFIDLSQANVRLSDMYLPFYIIIGVFVLLGIGTGFAPLPEMKAEGEGEEREGAESAKIESIDPSKKHIWQFPHLLLGMVTLFFYVGVDTLALVSPVDFANTLGLDNPERYTMHTVVATSVGCVLGIILIPRYISQLVILQIGSLTGLLFSFLIVLLPPQVAIHFVSLVSFAISLVWGAVWPLAIARLGNLTKTGASVLVMAIVGGAILPLCFGWLKDVTLDIQRAYWLFVPALLFIVFYAFKGYKIGLEKEPEAFGV</sequence>
<dbReference type="InterPro" id="IPR050375">
    <property type="entry name" value="MFS_TsgA-like"/>
</dbReference>
<keyword evidence="5 6" id="KW-0472">Membrane</keyword>
<feature type="transmembrane region" description="Helical" evidence="6">
    <location>
        <begin position="354"/>
        <end position="375"/>
    </location>
</feature>
<feature type="transmembrane region" description="Helical" evidence="6">
    <location>
        <begin position="49"/>
        <end position="67"/>
    </location>
</feature>
<dbReference type="Gene3D" id="1.20.1250.20">
    <property type="entry name" value="MFS general substrate transporter like domains"/>
    <property type="match status" value="2"/>
</dbReference>
<dbReference type="InterPro" id="IPR036259">
    <property type="entry name" value="MFS_trans_sf"/>
</dbReference>
<dbReference type="InterPro" id="IPR011701">
    <property type="entry name" value="MFS"/>
</dbReference>
<accession>A0A4V3BWV5</accession>
<dbReference type="EMBL" id="SNWI01000011">
    <property type="protein sequence ID" value="TDN96648.1"/>
    <property type="molecule type" value="Genomic_DNA"/>
</dbReference>
<keyword evidence="4 6" id="KW-1133">Transmembrane helix</keyword>
<dbReference type="PANTHER" id="PTHR43702:SF12">
    <property type="entry name" value="N-ACETYL GLUCOSAMINE TRANSPORTER NAGP"/>
    <property type="match status" value="1"/>
</dbReference>
<feature type="transmembrane region" description="Helical" evidence="6">
    <location>
        <begin position="381"/>
        <end position="400"/>
    </location>
</feature>
<dbReference type="Proteomes" id="UP000294848">
    <property type="component" value="Unassembled WGS sequence"/>
</dbReference>
<dbReference type="AlphaFoldDB" id="A0A4V3BWV5"/>
<dbReference type="PROSITE" id="PS50850">
    <property type="entry name" value="MFS"/>
    <property type="match status" value="1"/>
</dbReference>
<evidence type="ECO:0000256" key="5">
    <source>
        <dbReference type="ARBA" id="ARBA00023136"/>
    </source>
</evidence>
<reference evidence="8 9" key="1">
    <citation type="submission" date="2019-03" db="EMBL/GenBank/DDBJ databases">
        <title>Freshwater and sediment microbial communities from various areas in North America, analyzing microbe dynamics in response to fracking.</title>
        <authorList>
            <person name="Lamendella R."/>
        </authorList>
    </citation>
    <scope>NUCLEOTIDE SEQUENCE [LARGE SCALE GENOMIC DNA]</scope>
    <source>
        <strain evidence="8 9">114D</strain>
    </source>
</reference>
<dbReference type="GO" id="GO:0022857">
    <property type="term" value="F:transmembrane transporter activity"/>
    <property type="evidence" value="ECO:0007669"/>
    <property type="project" value="InterPro"/>
</dbReference>
<feature type="transmembrane region" description="Helical" evidence="6">
    <location>
        <begin position="321"/>
        <end position="342"/>
    </location>
</feature>
<dbReference type="GO" id="GO:0005886">
    <property type="term" value="C:plasma membrane"/>
    <property type="evidence" value="ECO:0007669"/>
    <property type="project" value="UniProtKB-SubCell"/>
</dbReference>
<feature type="transmembrane region" description="Helical" evidence="6">
    <location>
        <begin position="103"/>
        <end position="123"/>
    </location>
</feature>
<protein>
    <submittedName>
        <fullName evidence="8">Fucose permease</fullName>
    </submittedName>
</protein>
<dbReference type="SUPFAM" id="SSF103473">
    <property type="entry name" value="MFS general substrate transporter"/>
    <property type="match status" value="1"/>
</dbReference>
<feature type="transmembrane region" description="Helical" evidence="6">
    <location>
        <begin position="233"/>
        <end position="257"/>
    </location>
</feature>
<evidence type="ECO:0000256" key="6">
    <source>
        <dbReference type="SAM" id="Phobius"/>
    </source>
</evidence>
<feature type="transmembrane region" description="Helical" evidence="6">
    <location>
        <begin position="269"/>
        <end position="288"/>
    </location>
</feature>
<evidence type="ECO:0000256" key="2">
    <source>
        <dbReference type="ARBA" id="ARBA00022475"/>
    </source>
</evidence>
<gene>
    <name evidence="8" type="ORF">DET52_11118</name>
</gene>
<name>A0A4V3BWV5_9BACT</name>
<evidence type="ECO:0000259" key="7">
    <source>
        <dbReference type="PROSITE" id="PS50850"/>
    </source>
</evidence>
<comment type="subcellular location">
    <subcellularLocation>
        <location evidence="1">Cell inner membrane</location>
        <topology evidence="1">Multi-pass membrane protein</topology>
    </subcellularLocation>
</comment>
<feature type="transmembrane region" description="Helical" evidence="6">
    <location>
        <begin position="295"/>
        <end position="315"/>
    </location>
</feature>
<comment type="caution">
    <text evidence="8">The sequence shown here is derived from an EMBL/GenBank/DDBJ whole genome shotgun (WGS) entry which is preliminary data.</text>
</comment>
<evidence type="ECO:0000256" key="1">
    <source>
        <dbReference type="ARBA" id="ARBA00004429"/>
    </source>
</evidence>
<feature type="transmembrane region" description="Helical" evidence="6">
    <location>
        <begin position="79"/>
        <end position="97"/>
    </location>
</feature>
<evidence type="ECO:0000313" key="8">
    <source>
        <dbReference type="EMBL" id="TDN96648.1"/>
    </source>
</evidence>
<dbReference type="RefSeq" id="WP_133466602.1">
    <property type="nucleotide sequence ID" value="NZ_SNWI01000011.1"/>
</dbReference>